<dbReference type="PROSITE" id="PS52016">
    <property type="entry name" value="TONB_DEPENDENT_REC_3"/>
    <property type="match status" value="1"/>
</dbReference>
<feature type="compositionally biased region" description="Basic and acidic residues" evidence="10">
    <location>
        <begin position="899"/>
        <end position="908"/>
    </location>
</feature>
<dbReference type="InterPro" id="IPR036942">
    <property type="entry name" value="Beta-barrel_TonB_sf"/>
</dbReference>
<dbReference type="InterPro" id="IPR023997">
    <property type="entry name" value="TonB-dep_OMP_SusC/RagA_CS"/>
</dbReference>
<keyword evidence="7 8" id="KW-0998">Cell outer membrane</keyword>
<name>A0A3E1P547_9BACT</name>
<comment type="similarity">
    <text evidence="8 9">Belongs to the TonB-dependent receptor family.</text>
</comment>
<feature type="region of interest" description="Disordered" evidence="10">
    <location>
        <begin position="899"/>
        <end position="921"/>
    </location>
</feature>
<feature type="domain" description="TonB-dependent receptor plug" evidence="13">
    <location>
        <begin position="116"/>
        <end position="236"/>
    </location>
</feature>
<dbReference type="Pfam" id="PF07715">
    <property type="entry name" value="Plug"/>
    <property type="match status" value="1"/>
</dbReference>
<evidence type="ECO:0000256" key="8">
    <source>
        <dbReference type="PROSITE-ProRule" id="PRU01360"/>
    </source>
</evidence>
<evidence type="ECO:0000256" key="1">
    <source>
        <dbReference type="ARBA" id="ARBA00004571"/>
    </source>
</evidence>
<keyword evidence="6 8" id="KW-0472">Membrane</keyword>
<dbReference type="InterPro" id="IPR023996">
    <property type="entry name" value="TonB-dep_OMP_SusC/RagA"/>
</dbReference>
<keyword evidence="4 8" id="KW-0812">Transmembrane</keyword>
<evidence type="ECO:0000256" key="3">
    <source>
        <dbReference type="ARBA" id="ARBA00022452"/>
    </source>
</evidence>
<dbReference type="Gene3D" id="2.60.40.1120">
    <property type="entry name" value="Carboxypeptidase-like, regulatory domain"/>
    <property type="match status" value="1"/>
</dbReference>
<dbReference type="OrthoDB" id="9768177at2"/>
<dbReference type="InterPro" id="IPR012910">
    <property type="entry name" value="Plug_dom"/>
</dbReference>
<dbReference type="GO" id="GO:0009279">
    <property type="term" value="C:cell outer membrane"/>
    <property type="evidence" value="ECO:0007669"/>
    <property type="project" value="UniProtKB-SubCell"/>
</dbReference>
<gene>
    <name evidence="14" type="ORF">DXN04_07885</name>
</gene>
<accession>A0A3E1P547</accession>
<dbReference type="AlphaFoldDB" id="A0A3E1P547"/>
<protein>
    <submittedName>
        <fullName evidence="14">SusC/RagA family TonB-linked outer membrane protein</fullName>
    </submittedName>
</protein>
<sequence length="1002" mass="109135">MKTSVLLWLLLAISVVSTHAQTRTLKGKVTDAHDGQPIPLATIRIAGTNKGTTTDQQGNFLISVEPGQSLQVSSVGFHSVSIVVTNQTTLSVTLGADQNVLNEYIATGYTNTNRRTRTSAVGEVTAEDLENKNYVDINQALQGQTPGVFVGGNSGMPGAIQTVRIRGIGSISAGSSPLYVMDGIIIDGRDINAFGSLGVQSNDLLANLNPNDVESITILKDAAATALYGSRGANGVIVITTKKGKSGTTTIGVNAQYGKTEMTRGHAALMTPAEALAYDRDVLAINGTSQADIDAQFPLSLLDHAFDWSKAGWRRGTNQVLGLTGSGGTDKAKYYASGGYEKVDGPMIGTGMKRYSVMSNVSSKVNDQIDLALNLNISYTDFNSAGGGNFYSSPILGAYFVSPFQSPYKPDGTMYTGNETDFKAASKNNFLYSYTRNTNKLNNFRGLGGLTVSYTFTDWLKISEKINIDMVYGYANLFTDPTTHDGANVKEPLKSGDIFNQLVRNVTLTNQVSASGNIPLPKDHSLNYIALMEYDRFNNVSFGAEGIGLVSGKLKALDVASIPQDVNGNGTDYTFISYLGQLNYNFKERYTLNVSYRSDGSSRFGLNKRFGNFYSVGASWMLIDEPFMKNQKVLSDLRLRGSYGLTGNADFDNFVATALYAYNTSYNNAPGNAPNTIGNKNLTWEKNKSSNIGFEAAVLDNRIKLTFDVYKRITNGLLMNTPVSSTSGFTQQQANVGRVQNKGIEALLSSTNIKVGGFEWQTDFNFSLNRNKILELYGGQDITGSISIQRVGYHVTSWYMYRWAGVDPANGNPLWLTSDNKTTTSSLNAANKVVAGNAEPRYIGSMTNRLSYKGIALSFMFYGVTGNKVLNQTRSLSDADGVYFGYNYSRQQGQNYWRKPGDIAERPKPQKGGNSNANSATSTRFLENGEFLRLKDVTLSYNLPARWLKHAKITKAYVFATGTNLITWTGYTGWDPEQDISANEVFRYPPSKTISLGLNVNF</sequence>
<proteinExistence type="inferred from homology"/>
<comment type="subcellular location">
    <subcellularLocation>
        <location evidence="1 8">Cell outer membrane</location>
        <topology evidence="1 8">Multi-pass membrane protein</topology>
    </subcellularLocation>
</comment>
<evidence type="ECO:0000259" key="12">
    <source>
        <dbReference type="Pfam" id="PF00593"/>
    </source>
</evidence>
<dbReference type="NCBIfam" id="TIGR04056">
    <property type="entry name" value="OMP_RagA_SusC"/>
    <property type="match status" value="1"/>
</dbReference>
<dbReference type="Gene3D" id="2.40.170.20">
    <property type="entry name" value="TonB-dependent receptor, beta-barrel domain"/>
    <property type="match status" value="1"/>
</dbReference>
<evidence type="ECO:0000256" key="11">
    <source>
        <dbReference type="SAM" id="SignalP"/>
    </source>
</evidence>
<dbReference type="Gene3D" id="2.170.130.10">
    <property type="entry name" value="TonB-dependent receptor, plug domain"/>
    <property type="match status" value="1"/>
</dbReference>
<evidence type="ECO:0000256" key="10">
    <source>
        <dbReference type="SAM" id="MobiDB-lite"/>
    </source>
</evidence>
<evidence type="ECO:0000259" key="13">
    <source>
        <dbReference type="Pfam" id="PF07715"/>
    </source>
</evidence>
<dbReference type="Proteomes" id="UP000261174">
    <property type="component" value="Unassembled WGS sequence"/>
</dbReference>
<dbReference type="Pfam" id="PF13715">
    <property type="entry name" value="CarbopepD_reg_2"/>
    <property type="match status" value="1"/>
</dbReference>
<keyword evidence="15" id="KW-1185">Reference proteome</keyword>
<evidence type="ECO:0000313" key="14">
    <source>
        <dbReference type="EMBL" id="RFM35302.1"/>
    </source>
</evidence>
<evidence type="ECO:0000256" key="5">
    <source>
        <dbReference type="ARBA" id="ARBA00023077"/>
    </source>
</evidence>
<dbReference type="RefSeq" id="WP_116852781.1">
    <property type="nucleotide sequence ID" value="NZ_QTJV01000002.1"/>
</dbReference>
<feature type="signal peptide" evidence="11">
    <location>
        <begin position="1"/>
        <end position="20"/>
    </location>
</feature>
<dbReference type="Pfam" id="PF00593">
    <property type="entry name" value="TonB_dep_Rec_b-barrel"/>
    <property type="match status" value="1"/>
</dbReference>
<keyword evidence="3 8" id="KW-1134">Transmembrane beta strand</keyword>
<dbReference type="InterPro" id="IPR000531">
    <property type="entry name" value="Beta-barrel_TonB"/>
</dbReference>
<evidence type="ECO:0000256" key="4">
    <source>
        <dbReference type="ARBA" id="ARBA00022692"/>
    </source>
</evidence>
<keyword evidence="2 8" id="KW-0813">Transport</keyword>
<dbReference type="SUPFAM" id="SSF49464">
    <property type="entry name" value="Carboxypeptidase regulatory domain-like"/>
    <property type="match status" value="1"/>
</dbReference>
<dbReference type="InterPro" id="IPR039426">
    <property type="entry name" value="TonB-dep_rcpt-like"/>
</dbReference>
<dbReference type="InterPro" id="IPR008969">
    <property type="entry name" value="CarboxyPept-like_regulatory"/>
</dbReference>
<keyword evidence="5 9" id="KW-0798">TonB box</keyword>
<comment type="caution">
    <text evidence="14">The sequence shown here is derived from an EMBL/GenBank/DDBJ whole genome shotgun (WGS) entry which is preliminary data.</text>
</comment>
<dbReference type="SUPFAM" id="SSF56935">
    <property type="entry name" value="Porins"/>
    <property type="match status" value="1"/>
</dbReference>
<evidence type="ECO:0000256" key="6">
    <source>
        <dbReference type="ARBA" id="ARBA00023136"/>
    </source>
</evidence>
<evidence type="ECO:0000256" key="9">
    <source>
        <dbReference type="RuleBase" id="RU003357"/>
    </source>
</evidence>
<evidence type="ECO:0000256" key="2">
    <source>
        <dbReference type="ARBA" id="ARBA00022448"/>
    </source>
</evidence>
<dbReference type="InterPro" id="IPR037066">
    <property type="entry name" value="Plug_dom_sf"/>
</dbReference>
<reference evidence="14 15" key="1">
    <citation type="submission" date="2018-08" db="EMBL/GenBank/DDBJ databases">
        <title>Chitinophaga sp. K20C18050901, a novel bacterium isolated from forest soil.</title>
        <authorList>
            <person name="Wang C."/>
        </authorList>
    </citation>
    <scope>NUCLEOTIDE SEQUENCE [LARGE SCALE GENOMIC DNA]</scope>
    <source>
        <strain evidence="14 15">K20C18050901</strain>
    </source>
</reference>
<feature type="compositionally biased region" description="Polar residues" evidence="10">
    <location>
        <begin position="912"/>
        <end position="921"/>
    </location>
</feature>
<dbReference type="NCBIfam" id="TIGR04057">
    <property type="entry name" value="SusC_RagA_signa"/>
    <property type="match status" value="1"/>
</dbReference>
<evidence type="ECO:0000256" key="7">
    <source>
        <dbReference type="ARBA" id="ARBA00023237"/>
    </source>
</evidence>
<feature type="chain" id="PRO_5017645797" evidence="11">
    <location>
        <begin position="21"/>
        <end position="1002"/>
    </location>
</feature>
<keyword evidence="11" id="KW-0732">Signal</keyword>
<dbReference type="EMBL" id="QTJV01000002">
    <property type="protein sequence ID" value="RFM35302.1"/>
    <property type="molecule type" value="Genomic_DNA"/>
</dbReference>
<organism evidence="14 15">
    <name type="scientific">Chitinophaga silvisoli</name>
    <dbReference type="NCBI Taxonomy" id="2291814"/>
    <lineage>
        <taxon>Bacteria</taxon>
        <taxon>Pseudomonadati</taxon>
        <taxon>Bacteroidota</taxon>
        <taxon>Chitinophagia</taxon>
        <taxon>Chitinophagales</taxon>
        <taxon>Chitinophagaceae</taxon>
        <taxon>Chitinophaga</taxon>
    </lineage>
</organism>
<evidence type="ECO:0000313" key="15">
    <source>
        <dbReference type="Proteomes" id="UP000261174"/>
    </source>
</evidence>
<feature type="domain" description="TonB-dependent receptor-like beta-barrel" evidence="12">
    <location>
        <begin position="410"/>
        <end position="816"/>
    </location>
</feature>